<dbReference type="GO" id="GO:0005509">
    <property type="term" value="F:calcium ion binding"/>
    <property type="evidence" value="ECO:0007669"/>
    <property type="project" value="InterPro"/>
</dbReference>
<feature type="binding site" evidence="8">
    <location>
        <position position="173"/>
    </location>
    <ligand>
        <name>ATP</name>
        <dbReference type="ChEBI" id="CHEBI:30616"/>
    </ligand>
</feature>
<dbReference type="Gene3D" id="1.10.510.10">
    <property type="entry name" value="Transferase(Phosphotransferase) domain 1"/>
    <property type="match status" value="1"/>
</dbReference>
<dbReference type="PROSITE" id="PS50011">
    <property type="entry name" value="PROTEIN_KINASE_DOM"/>
    <property type="match status" value="1"/>
</dbReference>
<dbReference type="InterPro" id="IPR011009">
    <property type="entry name" value="Kinase-like_dom_sf"/>
</dbReference>
<feature type="compositionally biased region" description="Acidic residues" evidence="9">
    <location>
        <begin position="738"/>
        <end position="753"/>
    </location>
</feature>
<dbReference type="CDD" id="cd05117">
    <property type="entry name" value="STKc_CAMK"/>
    <property type="match status" value="1"/>
</dbReference>
<keyword evidence="2" id="KW-0723">Serine/threonine-protein kinase</keyword>
<dbReference type="Pfam" id="PF00069">
    <property type="entry name" value="Pkinase"/>
    <property type="match status" value="1"/>
</dbReference>
<dbReference type="InterPro" id="IPR002048">
    <property type="entry name" value="EF_hand_dom"/>
</dbReference>
<evidence type="ECO:0000259" key="10">
    <source>
        <dbReference type="PROSITE" id="PS50011"/>
    </source>
</evidence>
<gene>
    <name evidence="12" type="ORF">SEMRO_809_G205590.1</name>
</gene>
<dbReference type="FunFam" id="1.10.510.10:FF:000571">
    <property type="entry name" value="Maternal embryonic leucine zipper kinase"/>
    <property type="match status" value="1"/>
</dbReference>
<feature type="compositionally biased region" description="Polar residues" evidence="9">
    <location>
        <begin position="44"/>
        <end position="61"/>
    </location>
</feature>
<feature type="region of interest" description="Disordered" evidence="9">
    <location>
        <begin position="655"/>
        <end position="675"/>
    </location>
</feature>
<comment type="cofactor">
    <cofactor evidence="1">
        <name>Mg(2+)</name>
        <dbReference type="ChEBI" id="CHEBI:18420"/>
    </cofactor>
</comment>
<evidence type="ECO:0000256" key="2">
    <source>
        <dbReference type="ARBA" id="ARBA00022527"/>
    </source>
</evidence>
<dbReference type="SMART" id="SM00054">
    <property type="entry name" value="EFh"/>
    <property type="match status" value="2"/>
</dbReference>
<evidence type="ECO:0000259" key="11">
    <source>
        <dbReference type="PROSITE" id="PS50222"/>
    </source>
</evidence>
<feature type="region of interest" description="Disordered" evidence="9">
    <location>
        <begin position="1006"/>
        <end position="1083"/>
    </location>
</feature>
<feature type="region of interest" description="Disordered" evidence="9">
    <location>
        <begin position="1"/>
        <end position="105"/>
    </location>
</feature>
<sequence>MGCGASKEQTVNTAGKDPEASPATLASQPEAGAAKKQPVAAESSVKQQNGNSASTVKSDTSGGRPRLSSYASTGDDQSSNGSVRSSASGKSDSKKNPKKLMHSTSAVGLDEMIELRRENGDLGQNVVHIEVPFGKPIEEVYEGVHSGPVLGSGISGLVRLVTHKATGVQYAVKCLDLGLVDTAEGLKQLREEIFIMCQLDHPNIVRLEEVYESHSEIYLVQELCLGGELFDRLDEQPDYHYTESECARLVKNMLNAVRYLHSKGIIHRDLKLENFLFSSTSQDSELKMIDFGLSKHFRYGEQQHEAVGTPYTVAPEVIRGCYDERCDIWAIGVITFLLLSGDPPFGGCGGPEPLMTVRANILKGQFYFEPEDVWAGVSSLARDFIKTLLVIDPKLRPTARDAQKHRWLMEWANRSKKEGDNILNPNVVKALVSFKEFSDMRKLLCEVLSFTLLPDQIKDLRKEFEKLDTDGSGEISLAALKEVLMTNAGQGSLGALTEEEVEDIFNAMRVKKTETRIHWHEFIAAGLSQCQVDDRNLRLAFERLDIDHKGYITLDDIMELMGNDDLLSEEALEGMWADSMEQAKCPNARITYDDFLLLMKGQSTEAAPIDPMELSMSSRLNGSKLLAVSGADLVDPLENSMSRLQSAKLLTVKEGEQGFKESTTSPEPSKEDDNMIVLPSGDVVNADGTIVPAPAPPVSIPIMPALPPIRRSITPRSESPVVKPHSAPVSPAKAMDGSPDELDSPLSMDDDEADEDTIRQLRNLTPPQTPTRGAADYITPQSGRRQVDLNLNNIESIAVPGLPSKPPTLYIRRRSRSVDDKDKEMQEKEAAEKEKEGIIQQDSRRAMMLPEHNHDKKEFDALVRDESKSALQVNRKLYRAHRQMRLAVLEASKRFEEQQAQHAKEVLMAKNEREESINAMNRPYHAGLVMRHGNKKVVTSEAIKKMLQDNQNEQQALVEMATRRGGRGRRTRKKTISDMSGMLTGASLTQEEMGRIAVAAASPAHSVVAPQSEEFRPKEPMGGSDRSLGRSNNTETVPTVPEEDIVEHQVRDPTVPGNFLKTSDPFGANGLYGNATKRTSWAP</sequence>
<keyword evidence="3" id="KW-0808">Transferase</keyword>
<accession>A0A9N8HLB4</accession>
<dbReference type="Gene3D" id="3.30.200.20">
    <property type="entry name" value="Phosphorylase Kinase, domain 1"/>
    <property type="match status" value="1"/>
</dbReference>
<dbReference type="PANTHER" id="PTHR24349">
    <property type="entry name" value="SERINE/THREONINE-PROTEIN KINASE"/>
    <property type="match status" value="1"/>
</dbReference>
<keyword evidence="4 8" id="KW-0547">Nucleotide-binding</keyword>
<evidence type="ECO:0000256" key="8">
    <source>
        <dbReference type="PROSITE-ProRule" id="PRU10141"/>
    </source>
</evidence>
<keyword evidence="13" id="KW-1185">Reference proteome</keyword>
<feature type="domain" description="EF-hand" evidence="11">
    <location>
        <begin position="455"/>
        <end position="490"/>
    </location>
</feature>
<feature type="domain" description="Protein kinase" evidence="10">
    <location>
        <begin position="144"/>
        <end position="408"/>
    </location>
</feature>
<evidence type="ECO:0000313" key="13">
    <source>
        <dbReference type="Proteomes" id="UP001153069"/>
    </source>
</evidence>
<evidence type="ECO:0000313" key="12">
    <source>
        <dbReference type="EMBL" id="CAB9516822.1"/>
    </source>
</evidence>
<evidence type="ECO:0000256" key="9">
    <source>
        <dbReference type="SAM" id="MobiDB-lite"/>
    </source>
</evidence>
<dbReference type="SUPFAM" id="SSF47473">
    <property type="entry name" value="EF-hand"/>
    <property type="match status" value="1"/>
</dbReference>
<dbReference type="PROSITE" id="PS50222">
    <property type="entry name" value="EF_HAND_2"/>
    <property type="match status" value="2"/>
</dbReference>
<comment type="similarity">
    <text evidence="7">Belongs to the protein kinase superfamily. Ser/Thr protein kinase family. CDPK subfamily.</text>
</comment>
<dbReference type="FunFam" id="1.10.238.10:FF:000788">
    <property type="entry name" value="Predicted protein"/>
    <property type="match status" value="1"/>
</dbReference>
<dbReference type="EMBL" id="CAICTM010000808">
    <property type="protein sequence ID" value="CAB9516822.1"/>
    <property type="molecule type" value="Genomic_DNA"/>
</dbReference>
<reference evidence="12" key="1">
    <citation type="submission" date="2020-06" db="EMBL/GenBank/DDBJ databases">
        <authorList>
            <consortium name="Plant Systems Biology data submission"/>
        </authorList>
    </citation>
    <scope>NUCLEOTIDE SEQUENCE</scope>
    <source>
        <strain evidence="12">D6</strain>
    </source>
</reference>
<keyword evidence="5 12" id="KW-0418">Kinase</keyword>
<evidence type="ECO:0000256" key="6">
    <source>
        <dbReference type="ARBA" id="ARBA00022840"/>
    </source>
</evidence>
<dbReference type="Gene3D" id="1.10.238.10">
    <property type="entry name" value="EF-hand"/>
    <property type="match status" value="1"/>
</dbReference>
<feature type="region of interest" description="Disordered" evidence="9">
    <location>
        <begin position="711"/>
        <end position="753"/>
    </location>
</feature>
<dbReference type="InterPro" id="IPR017441">
    <property type="entry name" value="Protein_kinase_ATP_BS"/>
</dbReference>
<dbReference type="Pfam" id="PF13202">
    <property type="entry name" value="EF-hand_5"/>
    <property type="match status" value="1"/>
</dbReference>
<dbReference type="InterPro" id="IPR008271">
    <property type="entry name" value="Ser/Thr_kinase_AS"/>
</dbReference>
<dbReference type="PROSITE" id="PS00108">
    <property type="entry name" value="PROTEIN_KINASE_ST"/>
    <property type="match status" value="1"/>
</dbReference>
<dbReference type="SMART" id="SM00220">
    <property type="entry name" value="S_TKc"/>
    <property type="match status" value="1"/>
</dbReference>
<comment type="caution">
    <text evidence="12">The sequence shown here is derived from an EMBL/GenBank/DDBJ whole genome shotgun (WGS) entry which is preliminary data.</text>
</comment>
<name>A0A9N8HLB4_9STRA</name>
<dbReference type="InterPro" id="IPR050205">
    <property type="entry name" value="CDPK_Ser/Thr_kinases"/>
</dbReference>
<dbReference type="InterPro" id="IPR011992">
    <property type="entry name" value="EF-hand-dom_pair"/>
</dbReference>
<dbReference type="SUPFAM" id="SSF56112">
    <property type="entry name" value="Protein kinase-like (PK-like)"/>
    <property type="match status" value="1"/>
</dbReference>
<feature type="domain" description="EF-hand" evidence="11">
    <location>
        <begin position="532"/>
        <end position="567"/>
    </location>
</feature>
<proteinExistence type="inferred from homology"/>
<evidence type="ECO:0000256" key="5">
    <source>
        <dbReference type="ARBA" id="ARBA00022777"/>
    </source>
</evidence>
<evidence type="ECO:0000256" key="3">
    <source>
        <dbReference type="ARBA" id="ARBA00022679"/>
    </source>
</evidence>
<dbReference type="GO" id="GO:0004674">
    <property type="term" value="F:protein serine/threonine kinase activity"/>
    <property type="evidence" value="ECO:0007669"/>
    <property type="project" value="UniProtKB-KW"/>
</dbReference>
<evidence type="ECO:0000256" key="7">
    <source>
        <dbReference type="ARBA" id="ARBA00024334"/>
    </source>
</evidence>
<evidence type="ECO:0000256" key="4">
    <source>
        <dbReference type="ARBA" id="ARBA00022741"/>
    </source>
</evidence>
<dbReference type="AlphaFoldDB" id="A0A9N8HLB4"/>
<feature type="region of interest" description="Disordered" evidence="9">
    <location>
        <begin position="816"/>
        <end position="838"/>
    </location>
</feature>
<protein>
    <submittedName>
        <fullName evidence="12">MAP kinase-activated protein kinase 2</fullName>
    </submittedName>
</protein>
<keyword evidence="6 8" id="KW-0067">ATP-binding</keyword>
<dbReference type="PROSITE" id="PS00107">
    <property type="entry name" value="PROTEIN_KINASE_ATP"/>
    <property type="match status" value="1"/>
</dbReference>
<dbReference type="InterPro" id="IPR000719">
    <property type="entry name" value="Prot_kinase_dom"/>
</dbReference>
<dbReference type="OrthoDB" id="40902at2759"/>
<organism evidence="12 13">
    <name type="scientific">Seminavis robusta</name>
    <dbReference type="NCBI Taxonomy" id="568900"/>
    <lineage>
        <taxon>Eukaryota</taxon>
        <taxon>Sar</taxon>
        <taxon>Stramenopiles</taxon>
        <taxon>Ochrophyta</taxon>
        <taxon>Bacillariophyta</taxon>
        <taxon>Bacillariophyceae</taxon>
        <taxon>Bacillariophycidae</taxon>
        <taxon>Naviculales</taxon>
        <taxon>Naviculaceae</taxon>
        <taxon>Seminavis</taxon>
    </lineage>
</organism>
<feature type="compositionally biased region" description="Low complexity" evidence="9">
    <location>
        <begin position="78"/>
        <end position="90"/>
    </location>
</feature>
<dbReference type="Proteomes" id="UP001153069">
    <property type="component" value="Unassembled WGS sequence"/>
</dbReference>
<dbReference type="GO" id="GO:0005524">
    <property type="term" value="F:ATP binding"/>
    <property type="evidence" value="ECO:0007669"/>
    <property type="project" value="UniProtKB-UniRule"/>
</dbReference>
<evidence type="ECO:0000256" key="1">
    <source>
        <dbReference type="ARBA" id="ARBA00001946"/>
    </source>
</evidence>